<protein>
    <recommendedName>
        <fullName evidence="1">F-box domain-containing protein</fullName>
    </recommendedName>
</protein>
<keyword evidence="3" id="KW-1185">Reference proteome</keyword>
<accession>A0A0D9WPJ0</accession>
<dbReference type="Gramene" id="LPERR06G10330.1">
    <property type="protein sequence ID" value="LPERR06G10330.1"/>
    <property type="gene ID" value="LPERR06G10330"/>
</dbReference>
<dbReference type="SMART" id="SM00256">
    <property type="entry name" value="FBOX"/>
    <property type="match status" value="1"/>
</dbReference>
<name>A0A0D9WPJ0_9ORYZ</name>
<dbReference type="EnsemblPlants" id="LPERR06G10330.1">
    <property type="protein sequence ID" value="LPERR06G10330.1"/>
    <property type="gene ID" value="LPERR06G10330"/>
</dbReference>
<dbReference type="InterPro" id="IPR017451">
    <property type="entry name" value="F-box-assoc_interact_dom"/>
</dbReference>
<dbReference type="Pfam" id="PF07734">
    <property type="entry name" value="FBA_1"/>
    <property type="match status" value="1"/>
</dbReference>
<dbReference type="InterPro" id="IPR006527">
    <property type="entry name" value="F-box-assoc_dom_typ1"/>
</dbReference>
<dbReference type="Gene3D" id="1.20.1280.50">
    <property type="match status" value="1"/>
</dbReference>
<organism evidence="2 3">
    <name type="scientific">Leersia perrieri</name>
    <dbReference type="NCBI Taxonomy" id="77586"/>
    <lineage>
        <taxon>Eukaryota</taxon>
        <taxon>Viridiplantae</taxon>
        <taxon>Streptophyta</taxon>
        <taxon>Embryophyta</taxon>
        <taxon>Tracheophyta</taxon>
        <taxon>Spermatophyta</taxon>
        <taxon>Magnoliopsida</taxon>
        <taxon>Liliopsida</taxon>
        <taxon>Poales</taxon>
        <taxon>Poaceae</taxon>
        <taxon>BOP clade</taxon>
        <taxon>Oryzoideae</taxon>
        <taxon>Oryzeae</taxon>
        <taxon>Oryzinae</taxon>
        <taxon>Leersia</taxon>
    </lineage>
</organism>
<evidence type="ECO:0000313" key="3">
    <source>
        <dbReference type="Proteomes" id="UP000032180"/>
    </source>
</evidence>
<dbReference type="Pfam" id="PF00646">
    <property type="entry name" value="F-box"/>
    <property type="match status" value="1"/>
</dbReference>
<dbReference type="SUPFAM" id="SSF81383">
    <property type="entry name" value="F-box domain"/>
    <property type="match status" value="1"/>
</dbReference>
<reference evidence="2" key="3">
    <citation type="submission" date="2015-04" db="UniProtKB">
        <authorList>
            <consortium name="EnsemblPlants"/>
        </authorList>
    </citation>
    <scope>IDENTIFICATION</scope>
</reference>
<dbReference type="CDD" id="cd22157">
    <property type="entry name" value="F-box_AtFBW1-like"/>
    <property type="match status" value="1"/>
</dbReference>
<dbReference type="InterPro" id="IPR050796">
    <property type="entry name" value="SCF_F-box_component"/>
</dbReference>
<dbReference type="PANTHER" id="PTHR31672">
    <property type="entry name" value="BNACNNG10540D PROTEIN"/>
    <property type="match status" value="1"/>
</dbReference>
<evidence type="ECO:0000313" key="2">
    <source>
        <dbReference type="EnsemblPlants" id="LPERR06G10330.1"/>
    </source>
</evidence>
<dbReference type="InterPro" id="IPR036047">
    <property type="entry name" value="F-box-like_dom_sf"/>
</dbReference>
<sequence length="466" mass="53977">MSSQLGSRRRRMFSDGRHRIQRCTNLAVLSRNHAMEMIATKDKNTLDCNSEEPPMLKTYKRRRVRRDPSIPDELVYEILLRLPVKTLVRSKCVCKAWQATISKPSFICAHLKQQQSATCRHVQKPSFLITPHTLDSIIDDEVWPSTFSNSIPFYHWQEGQDNACLVHAMDFHGEFRSVYRMSHCDGLVMLPTNTKLYVFNPATCDFLKLPDGQKDHLGIQTAGLGLDLGTNTYKVVRSFYRSVDFRRRTYDVGIEVFAIGGHDSCWRRVVEDPPYPVSIQDPIYFKGSMYWHICKKLIRNPPQGFICFSLQDETFSLIRHTISSSDDEGIRLHFVELGGELCVAQYLATQIVVWKSSMSSDSHQWDRLYSISNLTNEAWKFQPFLDLVDDFMLLGPSNCIYLYNKASRSTKELVFVDQLKYTNPKVGKLDFVRKDFYFFNIVPYIESLVPLRAPMEQRESGRVVED</sequence>
<dbReference type="STRING" id="77586.A0A0D9WPJ0"/>
<dbReference type="AlphaFoldDB" id="A0A0D9WPJ0"/>
<evidence type="ECO:0000259" key="1">
    <source>
        <dbReference type="SMART" id="SM00256"/>
    </source>
</evidence>
<proteinExistence type="predicted"/>
<reference evidence="3" key="2">
    <citation type="submission" date="2013-12" db="EMBL/GenBank/DDBJ databases">
        <authorList>
            <person name="Yu Y."/>
            <person name="Lee S."/>
            <person name="de Baynast K."/>
            <person name="Wissotski M."/>
            <person name="Liu L."/>
            <person name="Talag J."/>
            <person name="Goicoechea J."/>
            <person name="Angelova A."/>
            <person name="Jetty R."/>
            <person name="Kudrna D."/>
            <person name="Golser W."/>
            <person name="Rivera L."/>
            <person name="Zhang J."/>
            <person name="Wing R."/>
        </authorList>
    </citation>
    <scope>NUCLEOTIDE SEQUENCE</scope>
</reference>
<dbReference type="InterPro" id="IPR001810">
    <property type="entry name" value="F-box_dom"/>
</dbReference>
<dbReference type="NCBIfam" id="TIGR01640">
    <property type="entry name" value="F_box_assoc_1"/>
    <property type="match status" value="1"/>
</dbReference>
<dbReference type="HOGENOM" id="CLU_034248_3_1_1"/>
<dbReference type="Proteomes" id="UP000032180">
    <property type="component" value="Chromosome 6"/>
</dbReference>
<feature type="domain" description="F-box" evidence="1">
    <location>
        <begin position="70"/>
        <end position="110"/>
    </location>
</feature>
<dbReference type="PANTHER" id="PTHR31672:SF13">
    <property type="entry name" value="F-BOX PROTEIN CPR30-LIKE"/>
    <property type="match status" value="1"/>
</dbReference>
<dbReference type="eggNOG" id="ENOG502SSIN">
    <property type="taxonomic scope" value="Eukaryota"/>
</dbReference>
<reference evidence="2 3" key="1">
    <citation type="submission" date="2012-08" db="EMBL/GenBank/DDBJ databases">
        <title>Oryza genome evolution.</title>
        <authorList>
            <person name="Wing R.A."/>
        </authorList>
    </citation>
    <scope>NUCLEOTIDE SEQUENCE</scope>
</reference>